<dbReference type="PANTHER" id="PTHR11783">
    <property type="entry name" value="SULFOTRANSFERASE SULT"/>
    <property type="match status" value="1"/>
</dbReference>
<dbReference type="InterPro" id="IPR000863">
    <property type="entry name" value="Sulfotransferase_dom"/>
</dbReference>
<organism evidence="5 6">
    <name type="scientific">Linum tenue</name>
    <dbReference type="NCBI Taxonomy" id="586396"/>
    <lineage>
        <taxon>Eukaryota</taxon>
        <taxon>Viridiplantae</taxon>
        <taxon>Streptophyta</taxon>
        <taxon>Embryophyta</taxon>
        <taxon>Tracheophyta</taxon>
        <taxon>Spermatophyta</taxon>
        <taxon>Magnoliopsida</taxon>
        <taxon>eudicotyledons</taxon>
        <taxon>Gunneridae</taxon>
        <taxon>Pentapetalae</taxon>
        <taxon>rosids</taxon>
        <taxon>fabids</taxon>
        <taxon>Malpighiales</taxon>
        <taxon>Linaceae</taxon>
        <taxon>Linum</taxon>
    </lineage>
</organism>
<keyword evidence="6" id="KW-1185">Reference proteome</keyword>
<proteinExistence type="inferred from homology"/>
<gene>
    <name evidence="5" type="ORF">LITE_LOCUS1807</name>
</gene>
<evidence type="ECO:0000313" key="6">
    <source>
        <dbReference type="Proteomes" id="UP001154282"/>
    </source>
</evidence>
<evidence type="ECO:0000259" key="4">
    <source>
        <dbReference type="Pfam" id="PF00685"/>
    </source>
</evidence>
<comment type="similarity">
    <text evidence="1 3">Belongs to the sulfotransferase 1 family.</text>
</comment>
<protein>
    <recommendedName>
        <fullName evidence="3">Sulfotransferase</fullName>
        <ecNumber evidence="3">2.8.2.-</ecNumber>
    </recommendedName>
</protein>
<evidence type="ECO:0000313" key="5">
    <source>
        <dbReference type="EMBL" id="CAI0378312.1"/>
    </source>
</evidence>
<evidence type="ECO:0000256" key="3">
    <source>
        <dbReference type="RuleBase" id="RU361155"/>
    </source>
</evidence>
<feature type="domain" description="Sulfotransferase" evidence="4">
    <location>
        <begin position="46"/>
        <end position="303"/>
    </location>
</feature>
<reference evidence="5" key="1">
    <citation type="submission" date="2022-08" db="EMBL/GenBank/DDBJ databases">
        <authorList>
            <person name="Gutierrez-Valencia J."/>
        </authorList>
    </citation>
    <scope>NUCLEOTIDE SEQUENCE</scope>
</reference>
<dbReference type="EMBL" id="CAMGYJ010000002">
    <property type="protein sequence ID" value="CAI0378312.1"/>
    <property type="molecule type" value="Genomic_DNA"/>
</dbReference>
<dbReference type="AlphaFoldDB" id="A0AAV0GZ51"/>
<comment type="caution">
    <text evidence="5">The sequence shown here is derived from an EMBL/GenBank/DDBJ whole genome shotgun (WGS) entry which is preliminary data.</text>
</comment>
<keyword evidence="2 3" id="KW-0808">Transferase</keyword>
<dbReference type="InterPro" id="IPR027417">
    <property type="entry name" value="P-loop_NTPase"/>
</dbReference>
<dbReference type="Pfam" id="PF00685">
    <property type="entry name" value="Sulfotransfer_1"/>
    <property type="match status" value="1"/>
</dbReference>
<accession>A0AAV0GZ51</accession>
<sequence length="308" mass="35721">MSNQQPPTELLFWSSHQIRQIDGFWYQLPLADRMAAFRSRFEPRSDDILLTTFRKTGTTWLKALCYNILDKEAEEQDLLAKKNPHEVVPTLDTTFLEDRTQDILLNSPPPRLLHTHLPYSYLPEAVRESGCKIVYLARNPKDTVVSMWHFYNKVLKSGPGDEPYPLEGAVESFCSGVLPFGPFYKHVLGFWEESRRQPQEVLFLKYEELCREPKEQVRKLALFLGKPFSQLDGDGELEKVLWRSSLDRLKKLEVNKSGVGELNHVLNSTFFRRGTVRDWENYLTPQMAQRIDQLTQSKLQGTGLSLDD</sequence>
<evidence type="ECO:0000256" key="1">
    <source>
        <dbReference type="ARBA" id="ARBA00005771"/>
    </source>
</evidence>
<dbReference type="Proteomes" id="UP001154282">
    <property type="component" value="Unassembled WGS sequence"/>
</dbReference>
<name>A0AAV0GZ51_9ROSI</name>
<dbReference type="SUPFAM" id="SSF52540">
    <property type="entry name" value="P-loop containing nucleoside triphosphate hydrolases"/>
    <property type="match status" value="1"/>
</dbReference>
<dbReference type="GO" id="GO:0008146">
    <property type="term" value="F:sulfotransferase activity"/>
    <property type="evidence" value="ECO:0007669"/>
    <property type="project" value="InterPro"/>
</dbReference>
<dbReference type="EC" id="2.8.2.-" evidence="3"/>
<dbReference type="Gene3D" id="3.40.50.300">
    <property type="entry name" value="P-loop containing nucleotide triphosphate hydrolases"/>
    <property type="match status" value="1"/>
</dbReference>
<evidence type="ECO:0000256" key="2">
    <source>
        <dbReference type="ARBA" id="ARBA00022679"/>
    </source>
</evidence>